<dbReference type="AlphaFoldDB" id="A0A5C7W2N4"/>
<accession>A0A5C7W2N4</accession>
<reference evidence="1 2" key="1">
    <citation type="submission" date="2018-09" db="EMBL/GenBank/DDBJ databases">
        <title>Metagenome Assembled Genomes from an Advanced Water Purification Facility.</title>
        <authorList>
            <person name="Stamps B.W."/>
            <person name="Spear J.R."/>
        </authorList>
    </citation>
    <scope>NUCLEOTIDE SEQUENCE [LARGE SCALE GENOMIC DNA]</scope>
    <source>
        <strain evidence="1">Bin_54_1</strain>
    </source>
</reference>
<name>A0A5C7W2N4_9PROT</name>
<organism evidence="1 2">
    <name type="scientific">Nitrosomonas oligotropha</name>
    <dbReference type="NCBI Taxonomy" id="42354"/>
    <lineage>
        <taxon>Bacteria</taxon>
        <taxon>Pseudomonadati</taxon>
        <taxon>Pseudomonadota</taxon>
        <taxon>Betaproteobacteria</taxon>
        <taxon>Nitrosomonadales</taxon>
        <taxon>Nitrosomonadaceae</taxon>
        <taxon>Nitrosomonas</taxon>
    </lineage>
</organism>
<protein>
    <submittedName>
        <fullName evidence="1">Uncharacterized protein</fullName>
    </submittedName>
</protein>
<evidence type="ECO:0000313" key="1">
    <source>
        <dbReference type="EMBL" id="TXI30992.1"/>
    </source>
</evidence>
<dbReference type="Proteomes" id="UP000321055">
    <property type="component" value="Unassembled WGS sequence"/>
</dbReference>
<dbReference type="EMBL" id="SSFX01000001">
    <property type="protein sequence ID" value="TXI30992.1"/>
    <property type="molecule type" value="Genomic_DNA"/>
</dbReference>
<proteinExistence type="predicted"/>
<sequence length="160" mass="16793">MGGFLVTGLVNDPDFASNVSHAYLYNAPGLGSFLGPSINTVLGWIGFAEAYDQSKISNIEAATGISPILGLGFDAALPIDIIIEDQMASDISNPPGARNHSQQVLTDALAVYSVYSQLAPNLDHKQLNKLVDVFGSTKDVSGASNSKTLESAVDALRVIL</sequence>
<comment type="caution">
    <text evidence="1">The sequence shown here is derived from an EMBL/GenBank/DDBJ whole genome shotgun (WGS) entry which is preliminary data.</text>
</comment>
<gene>
    <name evidence="1" type="ORF">E6Q60_00005</name>
</gene>
<evidence type="ECO:0000313" key="2">
    <source>
        <dbReference type="Proteomes" id="UP000321055"/>
    </source>
</evidence>